<gene>
    <name evidence="2" type="ORF">DM860_014413</name>
</gene>
<evidence type="ECO:0000313" key="2">
    <source>
        <dbReference type="EMBL" id="RAL49195.1"/>
    </source>
</evidence>
<keyword evidence="3" id="KW-1185">Reference proteome</keyword>
<accession>A0A328DTZ6</accession>
<feature type="region of interest" description="Disordered" evidence="1">
    <location>
        <begin position="61"/>
        <end position="94"/>
    </location>
</feature>
<dbReference type="Proteomes" id="UP000249390">
    <property type="component" value="Unassembled WGS sequence"/>
</dbReference>
<reference evidence="2 3" key="1">
    <citation type="submission" date="2018-06" db="EMBL/GenBank/DDBJ databases">
        <title>The Genome of Cuscuta australis (Dodder) Provides Insight into the Evolution of Plant Parasitism.</title>
        <authorList>
            <person name="Liu H."/>
        </authorList>
    </citation>
    <scope>NUCLEOTIDE SEQUENCE [LARGE SCALE GENOMIC DNA]</scope>
    <source>
        <strain evidence="3">cv. Yunnan</strain>
        <tissue evidence="2">Vines</tissue>
    </source>
</reference>
<name>A0A328DTZ6_9ASTE</name>
<comment type="caution">
    <text evidence="2">The sequence shown here is derived from an EMBL/GenBank/DDBJ whole genome shotgun (WGS) entry which is preliminary data.</text>
</comment>
<protein>
    <submittedName>
        <fullName evidence="2">Uncharacterized protein</fullName>
    </submittedName>
</protein>
<feature type="compositionally biased region" description="Polar residues" evidence="1">
    <location>
        <begin position="85"/>
        <end position="94"/>
    </location>
</feature>
<proteinExistence type="predicted"/>
<evidence type="ECO:0000256" key="1">
    <source>
        <dbReference type="SAM" id="MobiDB-lite"/>
    </source>
</evidence>
<sequence>MAVCDFKNPNPCARLRLPLQAICDRHQVSPPVITGWEELHFEFQMCFSYRIGLPSTLEFWPERPKASSTSPRPLKVASFSKDSPPASNMNPAAT</sequence>
<dbReference type="AlphaFoldDB" id="A0A328DTZ6"/>
<dbReference type="EMBL" id="NQVE01000088">
    <property type="protein sequence ID" value="RAL49195.1"/>
    <property type="molecule type" value="Genomic_DNA"/>
</dbReference>
<evidence type="ECO:0000313" key="3">
    <source>
        <dbReference type="Proteomes" id="UP000249390"/>
    </source>
</evidence>
<organism evidence="2 3">
    <name type="scientific">Cuscuta australis</name>
    <dbReference type="NCBI Taxonomy" id="267555"/>
    <lineage>
        <taxon>Eukaryota</taxon>
        <taxon>Viridiplantae</taxon>
        <taxon>Streptophyta</taxon>
        <taxon>Embryophyta</taxon>
        <taxon>Tracheophyta</taxon>
        <taxon>Spermatophyta</taxon>
        <taxon>Magnoliopsida</taxon>
        <taxon>eudicotyledons</taxon>
        <taxon>Gunneridae</taxon>
        <taxon>Pentapetalae</taxon>
        <taxon>asterids</taxon>
        <taxon>lamiids</taxon>
        <taxon>Solanales</taxon>
        <taxon>Convolvulaceae</taxon>
        <taxon>Cuscuteae</taxon>
        <taxon>Cuscuta</taxon>
        <taxon>Cuscuta subgen. Grammica</taxon>
        <taxon>Cuscuta sect. Cleistogrammica</taxon>
    </lineage>
</organism>